<organism evidence="2 3">
    <name type="scientific">Phyllostomus discolor</name>
    <name type="common">pale spear-nosed bat</name>
    <dbReference type="NCBI Taxonomy" id="89673"/>
    <lineage>
        <taxon>Eukaryota</taxon>
        <taxon>Metazoa</taxon>
        <taxon>Chordata</taxon>
        <taxon>Craniata</taxon>
        <taxon>Vertebrata</taxon>
        <taxon>Euteleostomi</taxon>
        <taxon>Mammalia</taxon>
        <taxon>Eutheria</taxon>
        <taxon>Laurasiatheria</taxon>
        <taxon>Chiroptera</taxon>
        <taxon>Yangochiroptera</taxon>
        <taxon>Phyllostomidae</taxon>
        <taxon>Phyllostominae</taxon>
        <taxon>Phyllostomus</taxon>
    </lineage>
</organism>
<reference evidence="2 3" key="1">
    <citation type="journal article" date="2020" name="Nature">
        <title>Six reference-quality genomes reveal evolution of bat adaptations.</title>
        <authorList>
            <person name="Jebb D."/>
            <person name="Huang Z."/>
            <person name="Pippel M."/>
            <person name="Hughes G.M."/>
            <person name="Lavrichenko K."/>
            <person name="Devanna P."/>
            <person name="Winkler S."/>
            <person name="Jermiin L.S."/>
            <person name="Skirmuntt E.C."/>
            <person name="Katzourakis A."/>
            <person name="Burkitt-Gray L."/>
            <person name="Ray D.A."/>
            <person name="Sullivan K.A.M."/>
            <person name="Roscito J.G."/>
            <person name="Kirilenko B.M."/>
            <person name="Davalos L.M."/>
            <person name="Corthals A.P."/>
            <person name="Power M.L."/>
            <person name="Jones G."/>
            <person name="Ransome R.D."/>
            <person name="Dechmann D.K.N."/>
            <person name="Locatelli A.G."/>
            <person name="Puechmaille S.J."/>
            <person name="Fedrigo O."/>
            <person name="Jarvis E.D."/>
            <person name="Hiller M."/>
            <person name="Vernes S.C."/>
            <person name="Myers E.W."/>
            <person name="Teeling E.C."/>
        </authorList>
    </citation>
    <scope>NUCLEOTIDE SEQUENCE [LARGE SCALE GENOMIC DNA]</scope>
    <source>
        <strain evidence="2">Bat1K_MPI-CBG_1</strain>
    </source>
</reference>
<dbReference type="AlphaFoldDB" id="A0A834ECX9"/>
<evidence type="ECO:0008006" key="4">
    <source>
        <dbReference type="Google" id="ProtNLM"/>
    </source>
</evidence>
<evidence type="ECO:0000313" key="3">
    <source>
        <dbReference type="Proteomes" id="UP000664940"/>
    </source>
</evidence>
<evidence type="ECO:0000313" key="2">
    <source>
        <dbReference type="EMBL" id="KAF6109792.1"/>
    </source>
</evidence>
<comment type="caution">
    <text evidence="2">The sequence shown here is derived from an EMBL/GenBank/DDBJ whole genome shotgun (WGS) entry which is preliminary data.</text>
</comment>
<feature type="signal peptide" evidence="1">
    <location>
        <begin position="1"/>
        <end position="18"/>
    </location>
</feature>
<name>A0A834ECX9_9CHIR</name>
<keyword evidence="1" id="KW-0732">Signal</keyword>
<feature type="chain" id="PRO_5032753650" description="Secreted protein" evidence="1">
    <location>
        <begin position="19"/>
        <end position="137"/>
    </location>
</feature>
<gene>
    <name evidence="2" type="ORF">HJG60_010995</name>
</gene>
<dbReference type="Proteomes" id="UP000664940">
    <property type="component" value="Unassembled WGS sequence"/>
</dbReference>
<proteinExistence type="predicted"/>
<evidence type="ECO:0000256" key="1">
    <source>
        <dbReference type="SAM" id="SignalP"/>
    </source>
</evidence>
<dbReference type="EMBL" id="JABVXQ010000005">
    <property type="protein sequence ID" value="KAF6109792.1"/>
    <property type="molecule type" value="Genomic_DNA"/>
</dbReference>
<accession>A0A834ECX9</accession>
<protein>
    <recommendedName>
        <fullName evidence="4">Secreted protein</fullName>
    </recommendedName>
</protein>
<sequence>MRVMTCIVMLWWASAVSLHCDTLVYKALEGITLVTSPAVSRGSPSFSFQSSDHRETGHGKADVNHAAAGTAPAGTAHAGVECYNPCHPRPPRRPVRGHQNRAVYRQYPCDSSLFPSSPSLLLRDTGRGTFSFSQLIF</sequence>